<comment type="caution">
    <text evidence="1">The sequence shown here is derived from an EMBL/GenBank/DDBJ whole genome shotgun (WGS) entry which is preliminary data.</text>
</comment>
<accession>A0A9N9HYG7</accession>
<evidence type="ECO:0000313" key="2">
    <source>
        <dbReference type="Proteomes" id="UP000789375"/>
    </source>
</evidence>
<gene>
    <name evidence="1" type="ORF">FMOSSE_LOCUS14369</name>
</gene>
<dbReference type="Proteomes" id="UP000789375">
    <property type="component" value="Unassembled WGS sequence"/>
</dbReference>
<organism evidence="1 2">
    <name type="scientific">Funneliformis mosseae</name>
    <name type="common">Endomycorrhizal fungus</name>
    <name type="synonym">Glomus mosseae</name>
    <dbReference type="NCBI Taxonomy" id="27381"/>
    <lineage>
        <taxon>Eukaryota</taxon>
        <taxon>Fungi</taxon>
        <taxon>Fungi incertae sedis</taxon>
        <taxon>Mucoromycota</taxon>
        <taxon>Glomeromycotina</taxon>
        <taxon>Glomeromycetes</taxon>
        <taxon>Glomerales</taxon>
        <taxon>Glomeraceae</taxon>
        <taxon>Funneliformis</taxon>
    </lineage>
</organism>
<proteinExistence type="predicted"/>
<dbReference type="AlphaFoldDB" id="A0A9N9HYG7"/>
<dbReference type="EMBL" id="CAJVPP010010772">
    <property type="protein sequence ID" value="CAG8711738.1"/>
    <property type="molecule type" value="Genomic_DNA"/>
</dbReference>
<name>A0A9N9HYG7_FUNMO</name>
<protein>
    <submittedName>
        <fullName evidence="1">12635_t:CDS:1</fullName>
    </submittedName>
</protein>
<sequence length="258" mass="29865">MPETGVTIYQPSHNDLDSLKESFVRMASENKSYIKILEEMCNEIKKNKQNSALMRYAFGMRDNFLSEIYKKYFGVDAAFCIFNNNDRKLWSNKFSIPPDDFKKTNLSEDTRQNGFYSYEEFVNLDEINVFKVGKVTGLTTGKMVSTYSSVSIDLRDKSIKYAKNYMKTPLVKEINKMRQQCYPTVWFDRQLIFAFRPGDFVSRDSKASIVNKEGKALGILHAVWITENSNYAIAFPYFAIFEALNVTDQVQLQVTNES</sequence>
<keyword evidence="2" id="KW-1185">Reference proteome</keyword>
<evidence type="ECO:0000313" key="1">
    <source>
        <dbReference type="EMBL" id="CAG8711738.1"/>
    </source>
</evidence>
<reference evidence="1" key="1">
    <citation type="submission" date="2021-06" db="EMBL/GenBank/DDBJ databases">
        <authorList>
            <person name="Kallberg Y."/>
            <person name="Tangrot J."/>
            <person name="Rosling A."/>
        </authorList>
    </citation>
    <scope>NUCLEOTIDE SEQUENCE</scope>
    <source>
        <strain evidence="1">87-6 pot B 2015</strain>
    </source>
</reference>